<organism evidence="1 2">
    <name type="scientific">Lindgomyces ingoldianus</name>
    <dbReference type="NCBI Taxonomy" id="673940"/>
    <lineage>
        <taxon>Eukaryota</taxon>
        <taxon>Fungi</taxon>
        <taxon>Dikarya</taxon>
        <taxon>Ascomycota</taxon>
        <taxon>Pezizomycotina</taxon>
        <taxon>Dothideomycetes</taxon>
        <taxon>Pleosporomycetidae</taxon>
        <taxon>Pleosporales</taxon>
        <taxon>Lindgomycetaceae</taxon>
        <taxon>Lindgomyces</taxon>
    </lineage>
</organism>
<reference evidence="1" key="1">
    <citation type="journal article" date="2020" name="Stud. Mycol.">
        <title>101 Dothideomycetes genomes: a test case for predicting lifestyles and emergence of pathogens.</title>
        <authorList>
            <person name="Haridas S."/>
            <person name="Albert R."/>
            <person name="Binder M."/>
            <person name="Bloem J."/>
            <person name="Labutti K."/>
            <person name="Salamov A."/>
            <person name="Andreopoulos B."/>
            <person name="Baker S."/>
            <person name="Barry K."/>
            <person name="Bills G."/>
            <person name="Bluhm B."/>
            <person name="Cannon C."/>
            <person name="Castanera R."/>
            <person name="Culley D."/>
            <person name="Daum C."/>
            <person name="Ezra D."/>
            <person name="Gonzalez J."/>
            <person name="Henrissat B."/>
            <person name="Kuo A."/>
            <person name="Liang C."/>
            <person name="Lipzen A."/>
            <person name="Lutzoni F."/>
            <person name="Magnuson J."/>
            <person name="Mondo S."/>
            <person name="Nolan M."/>
            <person name="Ohm R."/>
            <person name="Pangilinan J."/>
            <person name="Park H.-J."/>
            <person name="Ramirez L."/>
            <person name="Alfaro M."/>
            <person name="Sun H."/>
            <person name="Tritt A."/>
            <person name="Yoshinaga Y."/>
            <person name="Zwiers L.-H."/>
            <person name="Turgeon B."/>
            <person name="Goodwin S."/>
            <person name="Spatafora J."/>
            <person name="Crous P."/>
            <person name="Grigoriev I."/>
        </authorList>
    </citation>
    <scope>NUCLEOTIDE SEQUENCE</scope>
    <source>
        <strain evidence="1">ATCC 200398</strain>
    </source>
</reference>
<evidence type="ECO:0000313" key="1">
    <source>
        <dbReference type="EMBL" id="KAF2464727.1"/>
    </source>
</evidence>
<evidence type="ECO:0000313" key="2">
    <source>
        <dbReference type="Proteomes" id="UP000799755"/>
    </source>
</evidence>
<proteinExistence type="predicted"/>
<gene>
    <name evidence="1" type="ORF">BDR25DRAFT_380555</name>
</gene>
<dbReference type="Proteomes" id="UP000799755">
    <property type="component" value="Unassembled WGS sequence"/>
</dbReference>
<keyword evidence="2" id="KW-1185">Reference proteome</keyword>
<dbReference type="EMBL" id="MU003534">
    <property type="protein sequence ID" value="KAF2464727.1"/>
    <property type="molecule type" value="Genomic_DNA"/>
</dbReference>
<sequence>MLIACRQHSEGGLSFPTGQDSKLVGFCTGAFAAAAVSSSKDLVRLIPAAVHATVIALHTGLRSGQEAPLIDGNTSPRCSMVILGVCENEVVSLLERFNSRDPAPSSSHTYISAFSTAGLTISGPPHVLAELRREDALSKLDTVMLPIHSPYHAPHLFSEEDVDSIVQKANSWAPIMSEQSVPLLSCGTGNFVWAASSQAMLECAVRDVLTRPMVIDKAIEHLGVALRAGSPKDILIIPIGTDAGETVRCRVRSLLADHIPMAITLTSQAVSVPSDSAMGRSKIAVIGMSGRFPGASSPEALWDLLQNKLDMCREVPELRWNAQTHVDPSGKRKNMCKVRWGCWLEEPDLFDAAFFSISPREAPQVDPAQRLALMTAYEAIEDAGVVPGRTPSTREDRVGVFYGVTSNDWCESNSGQDIDAYYIPGANRAFIPGRINYFFKFSGPSFAVDTACSSSLAAIHIACNSLWKGDVDMAIAGGTNVLTNPDMTTGLDKGHFLSATGNCKTFDESADGYCRGEGVATVVLKRLEDALEDGDPIHGIIGSAYTNHSAEAESITRPHVGAQKDIFERVLNDSGTNAYDVGYVEMHGTGTQAGDTREMNSVCDVLAPINKPHKRPADQPLHLGALKSNIGHGESVSGVSALIKVIMMMKKGAIPPHCGIKTRINPAFPPNLAARNVHIDFESTAWPRSRGLLRKALINNFSAAGGNTSILVEESSMASAIPAKHCKTRPIFPVAVSARCAKSLRANIQALVTHLSRSEVSLPQLSYTTTARRMHHQHRVIVASHNIESLKSQLREVNNSNQCSRRVVPPKEILFAFTGQGSQYPGMGKHLLESLSVFRDQITRFDQLARRLGFPGIMSLFNASSGNDIAEYPPVVVQLANTCMQIALARIWISWGIAPTAVVGHSLGEYAALNIAGVLSDSDTVFLVGRRAQHLQEMCEPASHAMLAVLASVSEIESATRGVNFEIACINAPKETVLAGTAAQVVELQQPLAAAGIRSTVIKVPYAFHSSQVTPIQNIFSKDAQGVVFHKPHIPVLSPLLGTTVREVGVFGPGYISRHGSEPVQMMRCLQSAFAEGVLTNAAYAIEFGPHPVVSGMIKSTLGSALTALPTLRRNADPWEVLTKSLGSLYSVGLPIKWDGYFTDIPSARTVIGLPSYSWELKSYWIPYRNDWTLTKGDIPIDRARGGNDTRAPHPLPVLTKQLQPAVVEIPKLETSTIHRVLEEKITSHGYDIVVDCDINRDDVKPFIRSHKVDGFDLCTPAVYADICFSIGTYVLERFQPHFPEKIVNVVDMDIRRALIGSLEWKQSLRCTATFDWASKGAKVSFTVHDGNGIEIGQLSACEIKFVDGSERQRLQRDLTNVKAQFDRMRRQCAEGKTCRFNGPMAYRLVSALAQFNPDYHCIDEVLFDSASYEAASVVSFGQMKKGGTFHINPGAVDGLTQSGGFVMNANDNTKLETDVFVNHGWGEFQLFESIRDDCQYSTHVRMMPGEENLWTGDITIFSGDRAVGVVKSIRIQGLPRRLLKFILSQASKPPKPKAKDAKSTSPASRPAQPSVSKAPPAVRAASVKDVPVTQQFQEDSLLAAGSMVARALEIISEQSGVPASELRDDTRFDDIGIDSLLSLMITSLFAEELGINADSTLFLENGTVADVKRFLQASDTSPKPIESGRRATPAVQAAITPVPQQQVLLPAQPAASNVASDTSDGTTDDRFDDVLKIISEEAGVALDQLSDDTSLAELGVDSLLSLMIGSRLRDELDIDVDTYSVLSSLDSVRALREVMFPAKGMLLQVPSVSSSTDSIRSTSTPPPIDTPGLTTPLSDVDFPPIAEEVPATSSFVLQGNPRAAADILFFFPDGSGLASSYAGLPRIRNDLVVYGLNSPYLKKGLSMNCSWDGLVGSFIVEVRRRQPHGPYSFAGWSAGGIIGYRAAQILMSAGETVKDLIIIDSPPPEHLKPLPEHFFEYCSSANLFGGQGGTAPDWIISHFRSINRVLSTYFAAPLTVSTLRKVNILWACESSVDEHFHPQPGDPEDMKFLTEKRTDFTAGKWGRLFPGVPVRIDRAEGRHHWNILKGESAVNVAAYIARVLG</sequence>
<protein>
    <submittedName>
        <fullName evidence="1">Polyketide synthetase</fullName>
    </submittedName>
</protein>
<accession>A0ACB6QED2</accession>
<comment type="caution">
    <text evidence="1">The sequence shown here is derived from an EMBL/GenBank/DDBJ whole genome shotgun (WGS) entry which is preliminary data.</text>
</comment>
<name>A0ACB6QED2_9PLEO</name>